<evidence type="ECO:0000256" key="4">
    <source>
        <dbReference type="ARBA" id="ARBA00023157"/>
    </source>
</evidence>
<keyword evidence="8" id="KW-0464">Manganese</keyword>
<evidence type="ECO:0000256" key="2">
    <source>
        <dbReference type="ARBA" id="ARBA00006557"/>
    </source>
</evidence>
<organism evidence="10 11">
    <name type="scientific">Labeo rohita</name>
    <name type="common">Indian major carp</name>
    <name type="synonym">Cyprinus rohita</name>
    <dbReference type="NCBI Taxonomy" id="84645"/>
    <lineage>
        <taxon>Eukaryota</taxon>
        <taxon>Metazoa</taxon>
        <taxon>Chordata</taxon>
        <taxon>Craniata</taxon>
        <taxon>Vertebrata</taxon>
        <taxon>Euteleostomi</taxon>
        <taxon>Actinopterygii</taxon>
        <taxon>Neopterygii</taxon>
        <taxon>Teleostei</taxon>
        <taxon>Ostariophysi</taxon>
        <taxon>Cypriniformes</taxon>
        <taxon>Cyprinidae</taxon>
        <taxon>Labeoninae</taxon>
        <taxon>Labeonini</taxon>
        <taxon>Labeo</taxon>
    </lineage>
</organism>
<keyword evidence="5" id="KW-0325">Glycoprotein</keyword>
<keyword evidence="3" id="KW-0333">Golgi apparatus</keyword>
<dbReference type="EMBL" id="QBIY01004425">
    <property type="protein sequence ID" value="RXN38848.1"/>
    <property type="molecule type" value="Genomic_DNA"/>
</dbReference>
<feature type="binding site" evidence="7">
    <location>
        <position position="22"/>
    </location>
    <ligand>
        <name>ATP</name>
        <dbReference type="ChEBI" id="CHEBI:30616"/>
    </ligand>
</feature>
<feature type="active site" evidence="6">
    <location>
        <position position="2"/>
    </location>
</feature>
<dbReference type="GO" id="GO:0070166">
    <property type="term" value="P:enamel mineralization"/>
    <property type="evidence" value="ECO:0007669"/>
    <property type="project" value="TreeGrafter"/>
</dbReference>
<dbReference type="GO" id="GO:0046872">
    <property type="term" value="F:metal ion binding"/>
    <property type="evidence" value="ECO:0007669"/>
    <property type="project" value="UniProtKB-KW"/>
</dbReference>
<protein>
    <submittedName>
        <fullName evidence="10">Extracellular serine threonine kinase FAM20C-like protein</fullName>
    </submittedName>
</protein>
<gene>
    <name evidence="10" type="ORF">ROHU_000740</name>
</gene>
<dbReference type="STRING" id="84645.A0A498P475"/>
<dbReference type="InterPro" id="IPR009581">
    <property type="entry name" value="FAM20_C"/>
</dbReference>
<keyword evidence="10" id="KW-0808">Transferase</keyword>
<comment type="subcellular location">
    <subcellularLocation>
        <location evidence="1">Golgi apparatus</location>
    </subcellularLocation>
</comment>
<dbReference type="AlphaFoldDB" id="A0A498P475"/>
<evidence type="ECO:0000313" key="10">
    <source>
        <dbReference type="EMBL" id="RXN38848.1"/>
    </source>
</evidence>
<reference evidence="10 11" key="1">
    <citation type="submission" date="2018-03" db="EMBL/GenBank/DDBJ databases">
        <title>Draft genome sequence of Rohu Carp (Labeo rohita).</title>
        <authorList>
            <person name="Das P."/>
            <person name="Kushwaha B."/>
            <person name="Joshi C.G."/>
            <person name="Kumar D."/>
            <person name="Nagpure N.S."/>
            <person name="Sahoo L."/>
            <person name="Das S.P."/>
            <person name="Bit A."/>
            <person name="Patnaik S."/>
            <person name="Meher P.K."/>
            <person name="Jayasankar P."/>
            <person name="Koringa P.G."/>
            <person name="Patel N.V."/>
            <person name="Hinsu A.T."/>
            <person name="Kumar R."/>
            <person name="Pandey M."/>
            <person name="Agarwal S."/>
            <person name="Srivastava S."/>
            <person name="Singh M."/>
            <person name="Iquebal M.A."/>
            <person name="Jaiswal S."/>
            <person name="Angadi U.B."/>
            <person name="Kumar N."/>
            <person name="Raza M."/>
            <person name="Shah T.M."/>
            <person name="Rai A."/>
            <person name="Jena J.K."/>
        </authorList>
    </citation>
    <scope>NUCLEOTIDE SEQUENCE [LARGE SCALE GENOMIC DNA]</scope>
    <source>
        <strain evidence="10">DASCIFA01</strain>
        <tissue evidence="10">Testis</tissue>
    </source>
</reference>
<evidence type="ECO:0000256" key="1">
    <source>
        <dbReference type="ARBA" id="ARBA00004555"/>
    </source>
</evidence>
<dbReference type="InterPro" id="IPR024869">
    <property type="entry name" value="FAM20"/>
</dbReference>
<feature type="binding site" evidence="7">
    <location>
        <position position="7"/>
    </location>
    <ligand>
        <name>ATP</name>
        <dbReference type="ChEBI" id="CHEBI:30616"/>
    </ligand>
</feature>
<proteinExistence type="inferred from homology"/>
<feature type="domain" description="FAM20 C-terminal" evidence="9">
    <location>
        <begin position="1"/>
        <end position="26"/>
    </location>
</feature>
<evidence type="ECO:0000256" key="8">
    <source>
        <dbReference type="PIRSR" id="PIRSR624869-3"/>
    </source>
</evidence>
<feature type="domain" description="FAM20 C-terminal" evidence="9">
    <location>
        <begin position="27"/>
        <end position="93"/>
    </location>
</feature>
<comment type="similarity">
    <text evidence="2">Belongs to the FAM20 family.</text>
</comment>
<keyword evidence="7" id="KW-0067">ATP-binding</keyword>
<evidence type="ECO:0000259" key="9">
    <source>
        <dbReference type="Pfam" id="PF06702"/>
    </source>
</evidence>
<evidence type="ECO:0000256" key="7">
    <source>
        <dbReference type="PIRSR" id="PIRSR624869-2"/>
    </source>
</evidence>
<dbReference type="Pfam" id="PF06702">
    <property type="entry name" value="Fam20C"/>
    <property type="match status" value="2"/>
</dbReference>
<dbReference type="GO" id="GO:0004674">
    <property type="term" value="F:protein serine/threonine kinase activity"/>
    <property type="evidence" value="ECO:0007669"/>
    <property type="project" value="TreeGrafter"/>
</dbReference>
<sequence>MDRHHYETFEKFGNETFIIHLDNGRGVKRSTYLRLQMLAKEEFKLSSLMEESLLQDQLAPILIQPHLEAMDRRLRLVLKVLSDCVEKEGLSSVVENDLDGQSSSHHHQAHGGR</sequence>
<dbReference type="PANTHER" id="PTHR12450:SF11">
    <property type="entry name" value="EXTRACELLULAR SERINE_THREONINE PROTEIN KINASE FAM20C"/>
    <property type="match status" value="1"/>
</dbReference>
<comment type="cofactor">
    <cofactor evidence="8">
        <name>Mn(2+)</name>
        <dbReference type="ChEBI" id="CHEBI:29035"/>
    </cofactor>
</comment>
<dbReference type="GO" id="GO:0005794">
    <property type="term" value="C:Golgi apparatus"/>
    <property type="evidence" value="ECO:0007669"/>
    <property type="project" value="UniProtKB-SubCell"/>
</dbReference>
<keyword evidence="7" id="KW-0547">Nucleotide-binding</keyword>
<comment type="caution">
    <text evidence="10">The sequence shown here is derived from an EMBL/GenBank/DDBJ whole genome shotgun (WGS) entry which is preliminary data.</text>
</comment>
<accession>A0A498P475</accession>
<feature type="binding site" evidence="8">
    <location>
        <position position="22"/>
    </location>
    <ligand>
        <name>Mn(2+)</name>
        <dbReference type="ChEBI" id="CHEBI:29035"/>
    </ligand>
</feature>
<evidence type="ECO:0000256" key="5">
    <source>
        <dbReference type="ARBA" id="ARBA00023180"/>
    </source>
</evidence>
<keyword evidence="10" id="KW-0418">Kinase</keyword>
<dbReference type="PANTHER" id="PTHR12450">
    <property type="entry name" value="DENTIN MATRIX PROTEIN 4 PROTEIN FAM20"/>
    <property type="match status" value="1"/>
</dbReference>
<evidence type="ECO:0000256" key="3">
    <source>
        <dbReference type="ARBA" id="ARBA00023034"/>
    </source>
</evidence>
<dbReference type="Proteomes" id="UP000290572">
    <property type="component" value="Unassembled WGS sequence"/>
</dbReference>
<evidence type="ECO:0000313" key="11">
    <source>
        <dbReference type="Proteomes" id="UP000290572"/>
    </source>
</evidence>
<name>A0A498P475_LABRO</name>
<evidence type="ECO:0000256" key="6">
    <source>
        <dbReference type="PIRSR" id="PIRSR624869-1"/>
    </source>
</evidence>
<keyword evidence="4" id="KW-1015">Disulfide bond</keyword>
<keyword evidence="8" id="KW-0479">Metal-binding</keyword>
<dbReference type="GO" id="GO:0005524">
    <property type="term" value="F:ATP binding"/>
    <property type="evidence" value="ECO:0007669"/>
    <property type="project" value="UniProtKB-KW"/>
</dbReference>
<keyword evidence="11" id="KW-1185">Reference proteome</keyword>